<gene>
    <name evidence="1" type="ORF">PR048_004709</name>
</gene>
<evidence type="ECO:0000313" key="1">
    <source>
        <dbReference type="EMBL" id="KAJ8892129.1"/>
    </source>
</evidence>
<proteinExistence type="predicted"/>
<organism evidence="1 2">
    <name type="scientific">Dryococelus australis</name>
    <dbReference type="NCBI Taxonomy" id="614101"/>
    <lineage>
        <taxon>Eukaryota</taxon>
        <taxon>Metazoa</taxon>
        <taxon>Ecdysozoa</taxon>
        <taxon>Arthropoda</taxon>
        <taxon>Hexapoda</taxon>
        <taxon>Insecta</taxon>
        <taxon>Pterygota</taxon>
        <taxon>Neoptera</taxon>
        <taxon>Polyneoptera</taxon>
        <taxon>Phasmatodea</taxon>
        <taxon>Verophasmatodea</taxon>
        <taxon>Anareolatae</taxon>
        <taxon>Phasmatidae</taxon>
        <taxon>Eurycanthinae</taxon>
        <taxon>Dryococelus</taxon>
    </lineage>
</organism>
<keyword evidence="2" id="KW-1185">Reference proteome</keyword>
<reference evidence="1 2" key="1">
    <citation type="submission" date="2023-02" db="EMBL/GenBank/DDBJ databases">
        <title>LHISI_Scaffold_Assembly.</title>
        <authorList>
            <person name="Stuart O.P."/>
            <person name="Cleave R."/>
            <person name="Magrath M.J.L."/>
            <person name="Mikheyev A.S."/>
        </authorList>
    </citation>
    <scope>NUCLEOTIDE SEQUENCE [LARGE SCALE GENOMIC DNA]</scope>
    <source>
        <strain evidence="1">Daus_M_001</strain>
        <tissue evidence="1">Leg muscle</tissue>
    </source>
</reference>
<sequence>MPQDKIESYKNAQKNGQMLSFEQLSLVARLDDVHSTLKNLLDMQKQFDYIALDTERDRQQLALEAELKRTHQDIAKIKEILLIQVAQTLYIYSYFCF</sequence>
<accession>A0ABQ9I647</accession>
<dbReference type="EMBL" id="JARBHB010000002">
    <property type="protein sequence ID" value="KAJ8892129.1"/>
    <property type="molecule type" value="Genomic_DNA"/>
</dbReference>
<name>A0ABQ9I647_9NEOP</name>
<evidence type="ECO:0000313" key="2">
    <source>
        <dbReference type="Proteomes" id="UP001159363"/>
    </source>
</evidence>
<comment type="caution">
    <text evidence="1">The sequence shown here is derived from an EMBL/GenBank/DDBJ whole genome shotgun (WGS) entry which is preliminary data.</text>
</comment>
<dbReference type="Proteomes" id="UP001159363">
    <property type="component" value="Chromosome 2"/>
</dbReference>
<protein>
    <submittedName>
        <fullName evidence="1">Uncharacterized protein</fullName>
    </submittedName>
</protein>